<gene>
    <name evidence="1" type="ORF">KASA_0Q07920G</name>
</gene>
<dbReference type="InterPro" id="IPR007147">
    <property type="entry name" value="TF_Vhr"/>
</dbReference>
<evidence type="ECO:0000313" key="2">
    <source>
        <dbReference type="Proteomes" id="UP000196158"/>
    </source>
</evidence>
<keyword evidence="2" id="KW-1185">Reference proteome</keyword>
<dbReference type="OrthoDB" id="4089008at2759"/>
<dbReference type="EMBL" id="FXLY01000002">
    <property type="protein sequence ID" value="SMN18331.1"/>
    <property type="molecule type" value="Genomic_DNA"/>
</dbReference>
<dbReference type="AlphaFoldDB" id="A0A1X7QY95"/>
<sequence length="501" mass="57261">MTINRKEKKQSFNSTKEIRKALKFSDEVKWKRFSNRRYQLIDTFALKDEKASEQDDKISQVADILRTEFSYPVSTAEYFEKLVIVAIQCVRRNMKRSLRRQVNKISKQTTDGHSKSNKGLAKRLIKIQENVKYIKESCNIRGHEILEGVENTNNRKENTSVPSIARSVNRAILVSSSETIVEDPPEIYDNIIRSVLSDIINEVIPFSEQKTKASQKEPDLSNFLTNCEQDMESLISLRTKSEIPFSLKEKLLHNIEKSRTCSDIAKEHDSLDHYNILCNLGKSAYDAALNFVVEKFTQNQIHALEFLSDKSSSDDFISDLSRQLFSTATKIDLSVSLSNTAVIKLFVITVGSLIKDFGFDSILYPLSEMIMQHIMIKYPLDEPKSTVISNLKSASDKKHSVLMTLPINPQLANKEIYRAVTIKYGIKEQNFRFPMLSNGPPTIQEILRNCRALFNISQLNRTSFGLFNEKGLITDDDHLSLLFGEIQSEGLTLFIKPRHQA</sequence>
<proteinExistence type="predicted"/>
<name>A0A1X7QY95_9SACH</name>
<accession>A0A1X7QY95</accession>
<reference evidence="1 2" key="1">
    <citation type="submission" date="2017-04" db="EMBL/GenBank/DDBJ databases">
        <authorList>
            <person name="Afonso C.L."/>
            <person name="Miller P.J."/>
            <person name="Scott M.A."/>
            <person name="Spackman E."/>
            <person name="Goraichik I."/>
            <person name="Dimitrov K.M."/>
            <person name="Suarez D.L."/>
            <person name="Swayne D.E."/>
        </authorList>
    </citation>
    <scope>NUCLEOTIDE SEQUENCE [LARGE SCALE GENOMIC DNA]</scope>
</reference>
<dbReference type="STRING" id="1789683.A0A1X7QY95"/>
<protein>
    <submittedName>
        <fullName evidence="1">Similar to Saccharomyces cerevisiae YIL056W VHR1 Transcriptional activator</fullName>
    </submittedName>
</protein>
<dbReference type="Proteomes" id="UP000196158">
    <property type="component" value="Unassembled WGS sequence"/>
</dbReference>
<evidence type="ECO:0000313" key="1">
    <source>
        <dbReference type="EMBL" id="SMN18331.1"/>
    </source>
</evidence>
<dbReference type="Pfam" id="PF04001">
    <property type="entry name" value="Vhr1"/>
    <property type="match status" value="1"/>
</dbReference>
<organism evidence="1 2">
    <name type="scientific">Maudiozyma saulgeensis</name>
    <dbReference type="NCBI Taxonomy" id="1789683"/>
    <lineage>
        <taxon>Eukaryota</taxon>
        <taxon>Fungi</taxon>
        <taxon>Dikarya</taxon>
        <taxon>Ascomycota</taxon>
        <taxon>Saccharomycotina</taxon>
        <taxon>Saccharomycetes</taxon>
        <taxon>Saccharomycetales</taxon>
        <taxon>Saccharomycetaceae</taxon>
        <taxon>Maudiozyma</taxon>
    </lineage>
</organism>